<comment type="caution">
    <text evidence="1">The sequence shown here is derived from an EMBL/GenBank/DDBJ whole genome shotgun (WGS) entry which is preliminary data.</text>
</comment>
<name>A0A9W8TL01_9PEZI</name>
<evidence type="ECO:0000313" key="2">
    <source>
        <dbReference type="Proteomes" id="UP001148614"/>
    </source>
</evidence>
<organism evidence="1 2">
    <name type="scientific">Xylaria arbuscula</name>
    <dbReference type="NCBI Taxonomy" id="114810"/>
    <lineage>
        <taxon>Eukaryota</taxon>
        <taxon>Fungi</taxon>
        <taxon>Dikarya</taxon>
        <taxon>Ascomycota</taxon>
        <taxon>Pezizomycotina</taxon>
        <taxon>Sordariomycetes</taxon>
        <taxon>Xylariomycetidae</taxon>
        <taxon>Xylariales</taxon>
        <taxon>Xylariaceae</taxon>
        <taxon>Xylaria</taxon>
    </lineage>
</organism>
<dbReference type="EMBL" id="JANPWZ010001536">
    <property type="protein sequence ID" value="KAJ3565050.1"/>
    <property type="molecule type" value="Genomic_DNA"/>
</dbReference>
<evidence type="ECO:0000313" key="1">
    <source>
        <dbReference type="EMBL" id="KAJ3565050.1"/>
    </source>
</evidence>
<protein>
    <submittedName>
        <fullName evidence="1">Uncharacterized protein</fullName>
    </submittedName>
</protein>
<reference evidence="1" key="1">
    <citation type="submission" date="2022-07" db="EMBL/GenBank/DDBJ databases">
        <title>Genome Sequence of Xylaria arbuscula.</title>
        <authorList>
            <person name="Buettner E."/>
        </authorList>
    </citation>
    <scope>NUCLEOTIDE SEQUENCE</scope>
    <source>
        <strain evidence="1">VT107</strain>
    </source>
</reference>
<dbReference type="Proteomes" id="UP001148614">
    <property type="component" value="Unassembled WGS sequence"/>
</dbReference>
<dbReference type="AlphaFoldDB" id="A0A9W8TL01"/>
<proteinExistence type="predicted"/>
<keyword evidence="2" id="KW-1185">Reference proteome</keyword>
<sequence length="81" mass="8891">MGAVTPASGCTGTDVDAMCTPFKYYMTPFNGDVRKAPQAATIKLSKVNKVISKNPVEFETAIAIHKEIKGRRIRTEVITLY</sequence>
<gene>
    <name evidence="1" type="ORF">NPX13_g7635</name>
</gene>
<accession>A0A9W8TL01</accession>